<accession>A0ABZ0B1L7</accession>
<dbReference type="GO" id="GO:0016787">
    <property type="term" value="F:hydrolase activity"/>
    <property type="evidence" value="ECO:0007669"/>
    <property type="project" value="UniProtKB-KW"/>
</dbReference>
<dbReference type="PANTHER" id="PTHR22946">
    <property type="entry name" value="DIENELACTONE HYDROLASE DOMAIN-CONTAINING PROTEIN-RELATED"/>
    <property type="match status" value="1"/>
</dbReference>
<dbReference type="InterPro" id="IPR050261">
    <property type="entry name" value="FrsA_esterase"/>
</dbReference>
<organism evidence="3 4">
    <name type="scientific">Rhodoferax mekongensis</name>
    <dbReference type="NCBI Taxonomy" id="3068341"/>
    <lineage>
        <taxon>Bacteria</taxon>
        <taxon>Pseudomonadati</taxon>
        <taxon>Pseudomonadota</taxon>
        <taxon>Betaproteobacteria</taxon>
        <taxon>Burkholderiales</taxon>
        <taxon>Comamonadaceae</taxon>
        <taxon>Rhodoferax</taxon>
    </lineage>
</organism>
<gene>
    <name evidence="3" type="ORF">RAN89_04935</name>
</gene>
<evidence type="ECO:0000313" key="4">
    <source>
        <dbReference type="Proteomes" id="UP001302257"/>
    </source>
</evidence>
<evidence type="ECO:0000259" key="2">
    <source>
        <dbReference type="Pfam" id="PF00326"/>
    </source>
</evidence>
<proteinExistence type="predicted"/>
<sequence>MALVLVTRSTGLFSGRTLLRCGLTASTVLRVLYLGTLMSVPPLLHAQPTAEDGPPPSTLAADMFETVTKLPVTVKDMYGKSIDGQMVLTHFKPPGDGPFPAVIMNHGRDSNQRANPSRYRYSDVARYWLRRGVAVFVPTRLGYGDSGMEQDPEFTGECNSKNFDAAAAVTNVQTLATVEFAIKQPWVNPSKVILMGQSMGGFATVVAMGTKHPSVIAGINFAGGSGGDAVNRKANPCGYHRVAATFEKAAKANGGSTPMLWLYSENDNYWGPDIPRKWHTAYTGAGGKAEFAPFGPVSTDGHSLLAKGMSMWRPVLDQFVRLQGIAIPQATGAPPASGFAAIGDASKLPLVKQDVKETGYVRFLALDLPRALAIGPKGEWAFFSGENVIARTLDRCAQTAKTACKLYAVDDNVVWQP</sequence>
<feature type="domain" description="Peptidase S9 prolyl oligopeptidase catalytic" evidence="2">
    <location>
        <begin position="172"/>
        <end position="214"/>
    </location>
</feature>
<dbReference type="InterPro" id="IPR029058">
    <property type="entry name" value="AB_hydrolase_fold"/>
</dbReference>
<dbReference type="InterPro" id="IPR001375">
    <property type="entry name" value="Peptidase_S9_cat"/>
</dbReference>
<dbReference type="PANTHER" id="PTHR22946:SF9">
    <property type="entry name" value="POLYKETIDE TRANSFERASE AF380"/>
    <property type="match status" value="1"/>
</dbReference>
<evidence type="ECO:0000256" key="1">
    <source>
        <dbReference type="ARBA" id="ARBA00022801"/>
    </source>
</evidence>
<dbReference type="RefSeq" id="WP_313868516.1">
    <property type="nucleotide sequence ID" value="NZ_CP132507.1"/>
</dbReference>
<reference evidence="3 4" key="1">
    <citation type="submission" date="2023-08" db="EMBL/GenBank/DDBJ databases">
        <title>Rhodoferax potami sp. nov. and Rhodoferax mekongensis sp. nov., isolated from the Mekong River in Thailand.</title>
        <authorList>
            <person name="Kitikhun S."/>
            <person name="Charoenyingcharoen P."/>
            <person name="Siriarchawattana P."/>
            <person name="Likhitrattanapisal S."/>
            <person name="Nilsakha T."/>
            <person name="Chanpet A."/>
            <person name="Rattanawaree P."/>
            <person name="Ingsriswang S."/>
        </authorList>
    </citation>
    <scope>NUCLEOTIDE SEQUENCE [LARGE SCALE GENOMIC DNA]</scope>
    <source>
        <strain evidence="3 4">TBRC 17307</strain>
    </source>
</reference>
<dbReference type="SUPFAM" id="SSF53474">
    <property type="entry name" value="alpha/beta-Hydrolases"/>
    <property type="match status" value="1"/>
</dbReference>
<evidence type="ECO:0000313" key="3">
    <source>
        <dbReference type="EMBL" id="WNO05781.1"/>
    </source>
</evidence>
<dbReference type="Pfam" id="PF00326">
    <property type="entry name" value="Peptidase_S9"/>
    <property type="match status" value="1"/>
</dbReference>
<dbReference type="Gene3D" id="3.40.50.1820">
    <property type="entry name" value="alpha/beta hydrolase"/>
    <property type="match status" value="1"/>
</dbReference>
<name>A0ABZ0B1L7_9BURK</name>
<keyword evidence="4" id="KW-1185">Reference proteome</keyword>
<dbReference type="Proteomes" id="UP001302257">
    <property type="component" value="Chromosome"/>
</dbReference>
<protein>
    <submittedName>
        <fullName evidence="3">Alpha/beta fold hydrolase</fullName>
    </submittedName>
</protein>
<dbReference type="EMBL" id="CP132507">
    <property type="protein sequence ID" value="WNO05781.1"/>
    <property type="molecule type" value="Genomic_DNA"/>
</dbReference>
<keyword evidence="1 3" id="KW-0378">Hydrolase</keyword>